<sequence length="326" mass="37225">MSHDHILKQLNARSFAVLTRVIMFRRAAATGRATVLMTILSGLAISASAAEGDTQKLLAWFAGDFTNYQQTIHQPEQSLTPVIKRIEPLDYAEQGHAFLSEQAYLFEPDQVIRRQIYLLERVRGGWRQAVFNVETELGAAELADPSNWQASYGCEVNWRWRNGEFEGERNHQRCYFYRSSDGQKVSLSSQLRLSENALTITEQAFLATNTPLLRSDLAGTHHYARMQYYDAQVEYRAPGTDRWRQAELIGVLHNQGARVGIRLSEQQQELRYQFAVTTGGEQAEFALYDLNGMETVHQEHVAVNDVIEYQSDYLKIELTPRASRSD</sequence>
<accession>A0A432WL39</accession>
<dbReference type="Proteomes" id="UP000287823">
    <property type="component" value="Unassembled WGS sequence"/>
</dbReference>
<dbReference type="Pfam" id="PF06206">
    <property type="entry name" value="CpeT"/>
    <property type="match status" value="1"/>
</dbReference>
<dbReference type="InterPro" id="IPR038672">
    <property type="entry name" value="CpcT/CpeT_sf"/>
</dbReference>
<reference evidence="1 2" key="1">
    <citation type="journal article" date="2011" name="Front. Microbiol.">
        <title>Genomic signatures of strain selection and enhancement in Bacillus atrophaeus var. globigii, a historical biowarfare simulant.</title>
        <authorList>
            <person name="Gibbons H.S."/>
            <person name="Broomall S.M."/>
            <person name="McNew L.A."/>
            <person name="Daligault H."/>
            <person name="Chapman C."/>
            <person name="Bruce D."/>
            <person name="Karavis M."/>
            <person name="Krepps M."/>
            <person name="McGregor P.A."/>
            <person name="Hong C."/>
            <person name="Park K.H."/>
            <person name="Akmal A."/>
            <person name="Feldman A."/>
            <person name="Lin J.S."/>
            <person name="Chang W.E."/>
            <person name="Higgs B.W."/>
            <person name="Demirev P."/>
            <person name="Lindquist J."/>
            <person name="Liem A."/>
            <person name="Fochler E."/>
            <person name="Read T.D."/>
            <person name="Tapia R."/>
            <person name="Johnson S."/>
            <person name="Bishop-Lilly K.A."/>
            <person name="Detter C."/>
            <person name="Han C."/>
            <person name="Sozhamannan S."/>
            <person name="Rosenzweig C.N."/>
            <person name="Skowronski E.W."/>
        </authorList>
    </citation>
    <scope>NUCLEOTIDE SEQUENCE [LARGE SCALE GENOMIC DNA]</scope>
    <source>
        <strain evidence="1 2">Y4G10-17</strain>
    </source>
</reference>
<proteinExistence type="predicted"/>
<dbReference type="AlphaFoldDB" id="A0A432WL39"/>
<dbReference type="InterPro" id="IPR010404">
    <property type="entry name" value="CpcT/CpeT"/>
</dbReference>
<dbReference type="EMBL" id="PIPO01000001">
    <property type="protein sequence ID" value="RUO34451.1"/>
    <property type="molecule type" value="Genomic_DNA"/>
</dbReference>
<evidence type="ECO:0000313" key="2">
    <source>
        <dbReference type="Proteomes" id="UP000287823"/>
    </source>
</evidence>
<name>A0A432WL39_9GAMM</name>
<dbReference type="GO" id="GO:0016829">
    <property type="term" value="F:lyase activity"/>
    <property type="evidence" value="ECO:0007669"/>
    <property type="project" value="InterPro"/>
</dbReference>
<keyword evidence="2" id="KW-1185">Reference proteome</keyword>
<organism evidence="1 2">
    <name type="scientific">Aliidiomarina soli</name>
    <dbReference type="NCBI Taxonomy" id="1928574"/>
    <lineage>
        <taxon>Bacteria</taxon>
        <taxon>Pseudomonadati</taxon>
        <taxon>Pseudomonadota</taxon>
        <taxon>Gammaproteobacteria</taxon>
        <taxon>Alteromonadales</taxon>
        <taxon>Idiomarinaceae</taxon>
        <taxon>Aliidiomarina</taxon>
    </lineage>
</organism>
<evidence type="ECO:0000313" key="1">
    <source>
        <dbReference type="EMBL" id="RUO34451.1"/>
    </source>
</evidence>
<protein>
    <submittedName>
        <fullName evidence="1">Uncharacterized protein</fullName>
    </submittedName>
</protein>
<comment type="caution">
    <text evidence="1">The sequence shown here is derived from an EMBL/GenBank/DDBJ whole genome shotgun (WGS) entry which is preliminary data.</text>
</comment>
<dbReference type="Gene3D" id="2.40.128.590">
    <property type="entry name" value="CpcT/CpeT domain"/>
    <property type="match status" value="1"/>
</dbReference>
<gene>
    <name evidence="1" type="ORF">CWE14_00075</name>
</gene>